<feature type="transmembrane region" description="Helical" evidence="6">
    <location>
        <begin position="7"/>
        <end position="31"/>
    </location>
</feature>
<accession>A0A512NAW2</accession>
<keyword evidence="5" id="KW-0106">Calcium</keyword>
<dbReference type="OrthoDB" id="9760084at2"/>
<evidence type="ECO:0000256" key="3">
    <source>
        <dbReference type="ARBA" id="ARBA00023145"/>
    </source>
</evidence>
<sequence>MRRLARLAVGLGKFVAGTVLAILVFLTGAFFQVRGALPPYSGHIEAAGLKAPVEILRDKNAVPHIIAGSIEDAAFGLGYVHAQDRFWQMEMLRRLGQGRLAELLPPRLIGSSIVDTDRTMRGLGLYRRATESLNALSPGMRGTIEAYAAGVNAWIGDDDQQFGLELTLIKLLSGGSYKPEPWRAADSLVWAKLMALSLDGNWRAELLRLRLSRKIGADTVKFLIEPVGDNQDATLSMANEALKRTDLDRLYRETDNIATRKREASNEWVLSGTHSVSEKPLLANDPHLGLGFPGTWYLARLVGPGFDIRGATSPGSPAVVLGHNGTIGWGFTTTNLDSQDLFIERVDPTDPNRYITPDGPRPFAVREETINVRWGEPITMRVRETRHGPVIDDFIQRTGNDDLTPQGHVLALQATALDGADTSAEGFGRLGLAQNWEDFQAAARRIVSPMQNMVYADTAGNVGLIAPARVPIRRKGDGSMPVPGWTSEFDWAGFVPFDELPKVYNPPSGIIVNANARLVPDDYRHFISRDWADPYRQRRANEMLREVERHPVYGMIVMQADNRTLDADDMLPVLLKGTPRNARAAKAHAMLKSWNRFMLASRPEPLIYTAWIWELQRGIMADELGAELFQSMASPDVPLLLRIIRDKPGWCDDGGTRQVETCEDAIALALDRALAWISRRQGPDIETWQWGIEHDAAHRHPMFDGIPLLRDIASVRFPSDGGGQTLNRAQPSYRGSRPFEAIHGAGYRGVYDFSDLDNSRFAMPLGQSGNMLSPWARNFVQRWQSLSYIEIAGSRAEVNRSAVGTITLAPPTR</sequence>
<dbReference type="Gene3D" id="3.60.20.10">
    <property type="entry name" value="Glutamine Phosphoribosylpyrophosphate, subunit 1, domain 1"/>
    <property type="match status" value="1"/>
</dbReference>
<dbReference type="InterPro" id="IPR043146">
    <property type="entry name" value="Penicillin_amidase_N_B-knob"/>
</dbReference>
<evidence type="ECO:0000256" key="6">
    <source>
        <dbReference type="SAM" id="Phobius"/>
    </source>
</evidence>
<dbReference type="Proteomes" id="UP000321058">
    <property type="component" value="Unassembled WGS sequence"/>
</dbReference>
<dbReference type="PANTHER" id="PTHR34218">
    <property type="entry name" value="PEPTIDASE S45 PENICILLIN AMIDASE"/>
    <property type="match status" value="1"/>
</dbReference>
<proteinExistence type="inferred from homology"/>
<dbReference type="GO" id="GO:0046872">
    <property type="term" value="F:metal ion binding"/>
    <property type="evidence" value="ECO:0007669"/>
    <property type="project" value="UniProtKB-KW"/>
</dbReference>
<protein>
    <submittedName>
        <fullName evidence="7">Penicillin amidase</fullName>
    </submittedName>
</protein>
<dbReference type="InterPro" id="IPR014395">
    <property type="entry name" value="Pen/GL7ACA/AHL_acylase"/>
</dbReference>
<evidence type="ECO:0000256" key="2">
    <source>
        <dbReference type="ARBA" id="ARBA00022801"/>
    </source>
</evidence>
<dbReference type="Pfam" id="PF01804">
    <property type="entry name" value="Penicil_amidase"/>
    <property type="match status" value="1"/>
</dbReference>
<dbReference type="InterPro" id="IPR002692">
    <property type="entry name" value="S45"/>
</dbReference>
<reference evidence="7 8" key="1">
    <citation type="submission" date="2019-07" db="EMBL/GenBank/DDBJ databases">
        <title>Whole genome shotgun sequence of Reyranella soli NBRC 108950.</title>
        <authorList>
            <person name="Hosoyama A."/>
            <person name="Uohara A."/>
            <person name="Ohji S."/>
            <person name="Ichikawa N."/>
        </authorList>
    </citation>
    <scope>NUCLEOTIDE SEQUENCE [LARGE SCALE GENOMIC DNA]</scope>
    <source>
        <strain evidence="7 8">NBRC 108950</strain>
    </source>
</reference>
<gene>
    <name evidence="7" type="ORF">RSO01_32460</name>
</gene>
<evidence type="ECO:0000256" key="5">
    <source>
        <dbReference type="PIRSR" id="PIRSR001227-2"/>
    </source>
</evidence>
<evidence type="ECO:0000256" key="4">
    <source>
        <dbReference type="PIRSR" id="PIRSR001227-1"/>
    </source>
</evidence>
<evidence type="ECO:0000256" key="1">
    <source>
        <dbReference type="ARBA" id="ARBA00006586"/>
    </source>
</evidence>
<dbReference type="InterPro" id="IPR029055">
    <property type="entry name" value="Ntn_hydrolases_N"/>
</dbReference>
<feature type="binding site" evidence="5">
    <location>
        <position position="205"/>
    </location>
    <ligand>
        <name>Ca(2+)</name>
        <dbReference type="ChEBI" id="CHEBI:29108"/>
    </ligand>
</feature>
<keyword evidence="3" id="KW-0865">Zymogen</keyword>
<name>A0A512NAW2_9HYPH</name>
<feature type="binding site" evidence="5">
    <location>
        <position position="337"/>
    </location>
    <ligand>
        <name>Ca(2+)</name>
        <dbReference type="ChEBI" id="CHEBI:29108"/>
    </ligand>
</feature>
<dbReference type="InterPro" id="IPR023343">
    <property type="entry name" value="Penicillin_amidase_dom1"/>
</dbReference>
<dbReference type="Gene3D" id="1.10.439.10">
    <property type="entry name" value="Penicillin Amidohydrolase, domain 1"/>
    <property type="match status" value="1"/>
</dbReference>
<dbReference type="GO" id="GO:0016811">
    <property type="term" value="F:hydrolase activity, acting on carbon-nitrogen (but not peptide) bonds, in linear amides"/>
    <property type="evidence" value="ECO:0007669"/>
    <property type="project" value="InterPro"/>
</dbReference>
<keyword evidence="5" id="KW-0479">Metal-binding</keyword>
<dbReference type="InterPro" id="IPR043147">
    <property type="entry name" value="Penicillin_amidase_A-knob"/>
</dbReference>
<dbReference type="SUPFAM" id="SSF56235">
    <property type="entry name" value="N-terminal nucleophile aminohydrolases (Ntn hydrolases)"/>
    <property type="match status" value="1"/>
</dbReference>
<keyword evidence="6" id="KW-0472">Membrane</keyword>
<dbReference type="PANTHER" id="PTHR34218:SF4">
    <property type="entry name" value="ACYL-HOMOSERINE LACTONE ACYLASE QUIP"/>
    <property type="match status" value="1"/>
</dbReference>
<feature type="binding site" evidence="5">
    <location>
        <position position="340"/>
    </location>
    <ligand>
        <name>Ca(2+)</name>
        <dbReference type="ChEBI" id="CHEBI:29108"/>
    </ligand>
</feature>
<comment type="caution">
    <text evidence="7">The sequence shown here is derived from an EMBL/GenBank/DDBJ whole genome shotgun (WGS) entry which is preliminary data.</text>
</comment>
<comment type="cofactor">
    <cofactor evidence="5">
        <name>Ca(2+)</name>
        <dbReference type="ChEBI" id="CHEBI:29108"/>
    </cofactor>
    <text evidence="5">Binds 1 Ca(2+) ion per dimer.</text>
</comment>
<evidence type="ECO:0000313" key="7">
    <source>
        <dbReference type="EMBL" id="GEP56080.1"/>
    </source>
</evidence>
<comment type="similarity">
    <text evidence="1">Belongs to the peptidase S45 family.</text>
</comment>
<evidence type="ECO:0000313" key="8">
    <source>
        <dbReference type="Proteomes" id="UP000321058"/>
    </source>
</evidence>
<keyword evidence="6" id="KW-0812">Transmembrane</keyword>
<keyword evidence="6" id="KW-1133">Transmembrane helix</keyword>
<organism evidence="7 8">
    <name type="scientific">Reyranella soli</name>
    <dbReference type="NCBI Taxonomy" id="1230389"/>
    <lineage>
        <taxon>Bacteria</taxon>
        <taxon>Pseudomonadati</taxon>
        <taxon>Pseudomonadota</taxon>
        <taxon>Alphaproteobacteria</taxon>
        <taxon>Hyphomicrobiales</taxon>
        <taxon>Reyranellaceae</taxon>
        <taxon>Reyranella</taxon>
    </lineage>
</organism>
<feature type="active site" description="Nucleophile" evidence="4">
    <location>
        <position position="265"/>
    </location>
</feature>
<dbReference type="GO" id="GO:0017000">
    <property type="term" value="P:antibiotic biosynthetic process"/>
    <property type="evidence" value="ECO:0007669"/>
    <property type="project" value="InterPro"/>
</dbReference>
<dbReference type="Gene3D" id="2.30.120.10">
    <property type="match status" value="1"/>
</dbReference>
<keyword evidence="8" id="KW-1185">Reference proteome</keyword>
<dbReference type="Gene3D" id="1.10.1400.10">
    <property type="match status" value="1"/>
</dbReference>
<dbReference type="PIRSF" id="PIRSF001227">
    <property type="entry name" value="Pen_acylase"/>
    <property type="match status" value="1"/>
</dbReference>
<dbReference type="RefSeq" id="WP_147150156.1">
    <property type="nucleotide sequence ID" value="NZ_BKAJ01000054.1"/>
</dbReference>
<keyword evidence="2" id="KW-0378">Hydrolase</keyword>
<dbReference type="AlphaFoldDB" id="A0A512NAW2"/>
<dbReference type="CDD" id="cd03747">
    <property type="entry name" value="Ntn_PGA_like"/>
    <property type="match status" value="1"/>
</dbReference>
<dbReference type="EMBL" id="BKAJ01000054">
    <property type="protein sequence ID" value="GEP56080.1"/>
    <property type="molecule type" value="Genomic_DNA"/>
</dbReference>